<keyword evidence="4" id="KW-1185">Reference proteome</keyword>
<sequence>MVSSENMAELAARLHELADNISIGPNSDPREECRTAVRKAAIEVERAIVKSHSRDDSYVLVLVDAHSHPFNDDIFYRPTDQSYPALDPDKPFNIKERLYEAVRKHLIDVSSYSSPATLGTSRIVVRVYANTTKLENDLLCPLQKFAVQFSSVDPDFDFFGVGDEAMVELKVIDAFQSARKEPDCKHVFLAAWRRPIYVSMLQTPSKNVTLVQGYDMGTGARLVSLSCGVISIPEVFSKPAEKDLFFSLTSRSNQKRMITTLVSDKASCKDDNFVGVAHIQSSSTRMPSTGPGCNSPPRTC</sequence>
<dbReference type="Proteomes" id="UP001578633">
    <property type="component" value="Chromosome 1"/>
</dbReference>
<reference evidence="3 4" key="1">
    <citation type="submission" date="2024-09" db="EMBL/GenBank/DDBJ databases">
        <title>T2T genomes of carrot and Alternaria dauci and their utility for understanding host-pathogen interaction during carrot leaf blight disease.</title>
        <authorList>
            <person name="Liu W."/>
            <person name="Xu S."/>
            <person name="Ou C."/>
            <person name="Liu X."/>
            <person name="Zhuang F."/>
            <person name="Deng X.W."/>
        </authorList>
    </citation>
    <scope>NUCLEOTIDE SEQUENCE [LARGE SCALE GENOMIC DNA]</scope>
    <source>
        <strain evidence="3 4">A2016</strain>
    </source>
</reference>
<feature type="domain" description="DUF7923" evidence="2">
    <location>
        <begin position="55"/>
        <end position="236"/>
    </location>
</feature>
<dbReference type="PANTHER" id="PTHR37543">
    <property type="entry name" value="CCCH ZINC FINGER DNA BINDING PROTEIN (AFU_ORTHOLOGUE AFUA_5G12760)"/>
    <property type="match status" value="1"/>
</dbReference>
<name>A0ABR3V147_9PLEO</name>
<evidence type="ECO:0000259" key="2">
    <source>
        <dbReference type="Pfam" id="PF25540"/>
    </source>
</evidence>
<dbReference type="RefSeq" id="XP_069312340.1">
    <property type="nucleotide sequence ID" value="XM_069447464.1"/>
</dbReference>
<comment type="caution">
    <text evidence="3">The sequence shown here is derived from an EMBL/GenBank/DDBJ whole genome shotgun (WGS) entry which is preliminary data.</text>
</comment>
<evidence type="ECO:0000313" key="3">
    <source>
        <dbReference type="EMBL" id="KAL1801756.1"/>
    </source>
</evidence>
<feature type="region of interest" description="Disordered" evidence="1">
    <location>
        <begin position="281"/>
        <end position="300"/>
    </location>
</feature>
<protein>
    <recommendedName>
        <fullName evidence="2">DUF7923 domain-containing protein</fullName>
    </recommendedName>
</protein>
<dbReference type="InterPro" id="IPR057683">
    <property type="entry name" value="DUF7923"/>
</dbReference>
<organism evidence="3 4">
    <name type="scientific">Alternaria dauci</name>
    <dbReference type="NCBI Taxonomy" id="48095"/>
    <lineage>
        <taxon>Eukaryota</taxon>
        <taxon>Fungi</taxon>
        <taxon>Dikarya</taxon>
        <taxon>Ascomycota</taxon>
        <taxon>Pezizomycotina</taxon>
        <taxon>Dothideomycetes</taxon>
        <taxon>Pleosporomycetidae</taxon>
        <taxon>Pleosporales</taxon>
        <taxon>Pleosporineae</taxon>
        <taxon>Pleosporaceae</taxon>
        <taxon>Alternaria</taxon>
        <taxon>Alternaria sect. Porri</taxon>
    </lineage>
</organism>
<dbReference type="Pfam" id="PF25540">
    <property type="entry name" value="DUF7923"/>
    <property type="match status" value="1"/>
</dbReference>
<evidence type="ECO:0000256" key="1">
    <source>
        <dbReference type="SAM" id="MobiDB-lite"/>
    </source>
</evidence>
<accession>A0ABR3V147</accession>
<dbReference type="PANTHER" id="PTHR37543:SF1">
    <property type="entry name" value="CCCH ZINC FINGER DNA BINDING PROTEIN (AFU_ORTHOLOGUE AFUA_5G12760)"/>
    <property type="match status" value="1"/>
</dbReference>
<dbReference type="GeneID" id="96082420"/>
<proteinExistence type="predicted"/>
<evidence type="ECO:0000313" key="4">
    <source>
        <dbReference type="Proteomes" id="UP001578633"/>
    </source>
</evidence>
<gene>
    <name evidence="3" type="ORF">ACET3X_002098</name>
</gene>
<dbReference type="EMBL" id="JBHGVX010000001">
    <property type="protein sequence ID" value="KAL1801756.1"/>
    <property type="molecule type" value="Genomic_DNA"/>
</dbReference>